<feature type="region of interest" description="Disordered" evidence="1">
    <location>
        <begin position="1"/>
        <end position="32"/>
    </location>
</feature>
<protein>
    <submittedName>
        <fullName evidence="3">Chromosome segregation protein Spo0J, contains ParB-like nuclease domain</fullName>
    </submittedName>
</protein>
<accession>A0A975WEV8</accession>
<sequence>MARRKRLTPPRADYLEAAAPAPSAAPGPLSTPPIAQVAGETASSAALETLSEEMARARADGRFLESLPLAAVDAAYLVRDRIGVSDEEQAALTASLRARGQQTAIEVVDLGAGRAGGRYGLISGWRRLTALRQLHEETGEARFAAVLARVTRPGEASEAYLAMVEENEVRVGLSHYERARIAVRAVEEGVFPHDRAALDALYAAASRAKKSKIRSFVALVRHLDGALAFPMAIGERLGLDLARRLGEDRGFAKALARALKAAGPADAEAEQVVLKRALRAGTGAGAATPAEGTPRPAPAERPRATGAAAGPISMDWQPEAQELRLSGPGVSAAFRSALQQWLKEWKE</sequence>
<feature type="compositionally biased region" description="Low complexity" evidence="1">
    <location>
        <begin position="283"/>
        <end position="294"/>
    </location>
</feature>
<dbReference type="InterPro" id="IPR003115">
    <property type="entry name" value="ParB_N"/>
</dbReference>
<feature type="region of interest" description="Disordered" evidence="1">
    <location>
        <begin position="283"/>
        <end position="320"/>
    </location>
</feature>
<dbReference type="InterPro" id="IPR036086">
    <property type="entry name" value="ParB/Sulfiredoxin_sf"/>
</dbReference>
<dbReference type="GeneID" id="80820882"/>
<feature type="domain" description="ParB-like N-terminal" evidence="2">
    <location>
        <begin position="65"/>
        <end position="168"/>
    </location>
</feature>
<dbReference type="SMART" id="SM00470">
    <property type="entry name" value="ParB"/>
    <property type="match status" value="1"/>
</dbReference>
<comment type="caution">
    <text evidence="3">The sequence shown here is derived from an EMBL/GenBank/DDBJ whole genome shotgun (WGS) entry which is preliminary data.</text>
</comment>
<evidence type="ECO:0000259" key="2">
    <source>
        <dbReference type="SMART" id="SM00470"/>
    </source>
</evidence>
<dbReference type="RefSeq" id="WP_074839860.1">
    <property type="nucleotide sequence ID" value="NZ_FNYY01000029.1"/>
</dbReference>
<evidence type="ECO:0000313" key="3">
    <source>
        <dbReference type="EMBL" id="SEK09228.1"/>
    </source>
</evidence>
<dbReference type="Proteomes" id="UP000182932">
    <property type="component" value="Unassembled WGS sequence"/>
</dbReference>
<gene>
    <name evidence="3" type="ORF">SAMN04487940_1291</name>
</gene>
<dbReference type="SUPFAM" id="SSF110849">
    <property type="entry name" value="ParB/Sulfiredoxin"/>
    <property type="match status" value="1"/>
</dbReference>
<organism evidence="3 4">
    <name type="scientific">Marinovum algicola</name>
    <dbReference type="NCBI Taxonomy" id="42444"/>
    <lineage>
        <taxon>Bacteria</taxon>
        <taxon>Pseudomonadati</taxon>
        <taxon>Pseudomonadota</taxon>
        <taxon>Alphaproteobacteria</taxon>
        <taxon>Rhodobacterales</taxon>
        <taxon>Roseobacteraceae</taxon>
        <taxon>Marinovum</taxon>
    </lineage>
</organism>
<name>A0A975WEV8_9RHOB</name>
<evidence type="ECO:0000256" key="1">
    <source>
        <dbReference type="SAM" id="MobiDB-lite"/>
    </source>
</evidence>
<proteinExistence type="predicted"/>
<evidence type="ECO:0000313" key="4">
    <source>
        <dbReference type="Proteomes" id="UP000182932"/>
    </source>
</evidence>
<dbReference type="AlphaFoldDB" id="A0A975WEV8"/>
<keyword evidence="4" id="KW-1185">Reference proteome</keyword>
<reference evidence="3 4" key="1">
    <citation type="submission" date="2016-10" db="EMBL/GenBank/DDBJ databases">
        <authorList>
            <person name="Varghese N."/>
            <person name="Submissions S."/>
        </authorList>
    </citation>
    <scope>NUCLEOTIDE SEQUENCE [LARGE SCALE GENOMIC DNA]</scope>
    <source>
        <strain evidence="3 4">FF3</strain>
    </source>
</reference>
<dbReference type="EMBL" id="FNYY01000029">
    <property type="protein sequence ID" value="SEK09228.1"/>
    <property type="molecule type" value="Genomic_DNA"/>
</dbReference>
<dbReference type="Gene3D" id="3.90.1530.30">
    <property type="match status" value="1"/>
</dbReference>